<comment type="caution">
    <text evidence="11">The sequence shown here is derived from an EMBL/GenBank/DDBJ whole genome shotgun (WGS) entry which is preliminary data.</text>
</comment>
<gene>
    <name evidence="11" type="ORF">V0U35_08380</name>
</gene>
<keyword evidence="5 9" id="KW-1133">Transmembrane helix</keyword>
<evidence type="ECO:0000256" key="1">
    <source>
        <dbReference type="ARBA" id="ARBA00004162"/>
    </source>
</evidence>
<evidence type="ECO:0000256" key="9">
    <source>
        <dbReference type="SAM" id="Phobius"/>
    </source>
</evidence>
<dbReference type="InterPro" id="IPR006665">
    <property type="entry name" value="OmpA-like"/>
</dbReference>
<evidence type="ECO:0000256" key="4">
    <source>
        <dbReference type="ARBA" id="ARBA00022692"/>
    </source>
</evidence>
<dbReference type="EMBL" id="JAZDRO010000003">
    <property type="protein sequence ID" value="MEE2566694.1"/>
    <property type="molecule type" value="Genomic_DNA"/>
</dbReference>
<dbReference type="Pfam" id="PF13677">
    <property type="entry name" value="MotB_plug"/>
    <property type="match status" value="1"/>
</dbReference>
<keyword evidence="3" id="KW-1003">Cell membrane</keyword>
<feature type="compositionally biased region" description="Basic and acidic residues" evidence="8">
    <location>
        <begin position="99"/>
        <end position="108"/>
    </location>
</feature>
<comment type="similarity">
    <text evidence="2">Belongs to the MotB family.</text>
</comment>
<keyword evidence="11" id="KW-0282">Flagellum</keyword>
<organism evidence="11 12">
    <name type="scientific">Hyphobacterium marinum</name>
    <dbReference type="NCBI Taxonomy" id="3116574"/>
    <lineage>
        <taxon>Bacteria</taxon>
        <taxon>Pseudomonadati</taxon>
        <taxon>Pseudomonadota</taxon>
        <taxon>Alphaproteobacteria</taxon>
        <taxon>Maricaulales</taxon>
        <taxon>Maricaulaceae</taxon>
        <taxon>Hyphobacterium</taxon>
    </lineage>
</organism>
<dbReference type="PROSITE" id="PS51123">
    <property type="entry name" value="OMPA_2"/>
    <property type="match status" value="1"/>
</dbReference>
<dbReference type="InterPro" id="IPR025713">
    <property type="entry name" value="MotB-like_N_dom"/>
</dbReference>
<dbReference type="PANTHER" id="PTHR30329:SF21">
    <property type="entry name" value="LIPOPROTEIN YIAD-RELATED"/>
    <property type="match status" value="1"/>
</dbReference>
<feature type="transmembrane region" description="Helical" evidence="9">
    <location>
        <begin position="27"/>
        <end position="46"/>
    </location>
</feature>
<accession>A0ABU7LYS8</accession>
<evidence type="ECO:0000256" key="5">
    <source>
        <dbReference type="ARBA" id="ARBA00022989"/>
    </source>
</evidence>
<dbReference type="PANTHER" id="PTHR30329">
    <property type="entry name" value="STATOR ELEMENT OF FLAGELLAR MOTOR COMPLEX"/>
    <property type="match status" value="1"/>
</dbReference>
<evidence type="ECO:0000256" key="7">
    <source>
        <dbReference type="PROSITE-ProRule" id="PRU00473"/>
    </source>
</evidence>
<evidence type="ECO:0000256" key="3">
    <source>
        <dbReference type="ARBA" id="ARBA00022475"/>
    </source>
</evidence>
<evidence type="ECO:0000313" key="12">
    <source>
        <dbReference type="Proteomes" id="UP001310692"/>
    </source>
</evidence>
<proteinExistence type="inferred from homology"/>
<feature type="domain" description="OmpA-like" evidence="10">
    <location>
        <begin position="176"/>
        <end position="294"/>
    </location>
</feature>
<keyword evidence="12" id="KW-1185">Reference proteome</keyword>
<dbReference type="InterPro" id="IPR036737">
    <property type="entry name" value="OmpA-like_sf"/>
</dbReference>
<feature type="compositionally biased region" description="Gly residues" evidence="8">
    <location>
        <begin position="72"/>
        <end position="81"/>
    </location>
</feature>
<keyword evidence="4 9" id="KW-0812">Transmembrane</keyword>
<dbReference type="SUPFAM" id="SSF103088">
    <property type="entry name" value="OmpA-like"/>
    <property type="match status" value="1"/>
</dbReference>
<feature type="region of interest" description="Disordered" evidence="8">
    <location>
        <begin position="66"/>
        <end position="127"/>
    </location>
</feature>
<name>A0ABU7LYS8_9PROT</name>
<comment type="subcellular location">
    <subcellularLocation>
        <location evidence="1">Cell membrane</location>
        <topology evidence="1">Single-pass membrane protein</topology>
    </subcellularLocation>
</comment>
<evidence type="ECO:0000259" key="10">
    <source>
        <dbReference type="PROSITE" id="PS51123"/>
    </source>
</evidence>
<keyword evidence="11" id="KW-0966">Cell projection</keyword>
<protein>
    <submittedName>
        <fullName evidence="11">Flagellar motor protein MotB</fullName>
    </submittedName>
</protein>
<dbReference type="CDD" id="cd07185">
    <property type="entry name" value="OmpA_C-like"/>
    <property type="match status" value="1"/>
</dbReference>
<reference evidence="11 12" key="1">
    <citation type="submission" date="2024-01" db="EMBL/GenBank/DDBJ databases">
        <title>Hyphobacterium bacterium isolated from marine sediment.</title>
        <authorList>
            <person name="Zhao S."/>
        </authorList>
    </citation>
    <scope>NUCLEOTIDE SEQUENCE [LARGE SCALE GENOMIC DNA]</scope>
    <source>
        <strain evidence="11 12">Y60-23</strain>
    </source>
</reference>
<dbReference type="Gene3D" id="3.30.1330.60">
    <property type="entry name" value="OmpA-like domain"/>
    <property type="match status" value="1"/>
</dbReference>
<keyword evidence="11" id="KW-0969">Cilium</keyword>
<evidence type="ECO:0000256" key="6">
    <source>
        <dbReference type="ARBA" id="ARBA00023136"/>
    </source>
</evidence>
<dbReference type="Pfam" id="PF00691">
    <property type="entry name" value="OmpA"/>
    <property type="match status" value="1"/>
</dbReference>
<dbReference type="Proteomes" id="UP001310692">
    <property type="component" value="Unassembled WGS sequence"/>
</dbReference>
<sequence>MAGDQAVVIKKVKKGGDHGHHGGAWKVAYADFVTAMMAFFLLMWLINTTTPEQKRGIADYFAPASVSPSTSGSGGVLGGTALGEDGAQSQGSSAVIERLSPDAQRDTPSDEQVQPDPAQQSTSADISADAMANALARREEAEFQSAEQSLRQAMQDMPELAELSNHIIIEQTPEGLRIQLVDQEGRPMFRPGAAEPNDRAIVLLRAVAEIASNLPNRLSITGHTDAGPNPSATYTNWELSADRANASRRILQQSGLSDDRIAEVQGKAGSEPLFPDDPTLSGNRRISITLLREAPVLPPGHGL</sequence>
<dbReference type="RefSeq" id="WP_330196244.1">
    <property type="nucleotide sequence ID" value="NZ_JAZDRO010000003.1"/>
</dbReference>
<evidence type="ECO:0000256" key="8">
    <source>
        <dbReference type="SAM" id="MobiDB-lite"/>
    </source>
</evidence>
<evidence type="ECO:0000256" key="2">
    <source>
        <dbReference type="ARBA" id="ARBA00008914"/>
    </source>
</evidence>
<keyword evidence="6 7" id="KW-0472">Membrane</keyword>
<dbReference type="InterPro" id="IPR050330">
    <property type="entry name" value="Bact_OuterMem_StrucFunc"/>
</dbReference>
<evidence type="ECO:0000313" key="11">
    <source>
        <dbReference type="EMBL" id="MEE2566694.1"/>
    </source>
</evidence>